<dbReference type="Gene3D" id="2.120.10.10">
    <property type="match status" value="1"/>
</dbReference>
<dbReference type="Proteomes" id="UP000321577">
    <property type="component" value="Unassembled WGS sequence"/>
</dbReference>
<dbReference type="AlphaFoldDB" id="A0A512M6J7"/>
<gene>
    <name evidence="1" type="ORF">BGE01nite_16340</name>
</gene>
<dbReference type="CDD" id="cd15482">
    <property type="entry name" value="Sialidase_non-viral"/>
    <property type="match status" value="1"/>
</dbReference>
<dbReference type="SUPFAM" id="SSF50939">
    <property type="entry name" value="Sialidases"/>
    <property type="match status" value="1"/>
</dbReference>
<accession>A0A512M6J7</accession>
<evidence type="ECO:0000313" key="1">
    <source>
        <dbReference type="EMBL" id="GEP42343.1"/>
    </source>
</evidence>
<protein>
    <recommendedName>
        <fullName evidence="3">Exo-alpha-sialidase</fullName>
    </recommendedName>
</protein>
<comment type="caution">
    <text evidence="1">The sequence shown here is derived from an EMBL/GenBank/DDBJ whole genome shotgun (WGS) entry which is preliminary data.</text>
</comment>
<keyword evidence="2" id="KW-1185">Reference proteome</keyword>
<name>A0A512M6J7_9BACT</name>
<reference evidence="1 2" key="1">
    <citation type="submission" date="2019-07" db="EMBL/GenBank/DDBJ databases">
        <title>Whole genome shotgun sequence of Brevifollis gellanilyticus NBRC 108608.</title>
        <authorList>
            <person name="Hosoyama A."/>
            <person name="Uohara A."/>
            <person name="Ohji S."/>
            <person name="Ichikawa N."/>
        </authorList>
    </citation>
    <scope>NUCLEOTIDE SEQUENCE [LARGE SCALE GENOMIC DNA]</scope>
    <source>
        <strain evidence="1 2">NBRC 108608</strain>
    </source>
</reference>
<dbReference type="InterPro" id="IPR036278">
    <property type="entry name" value="Sialidase_sf"/>
</dbReference>
<evidence type="ECO:0000313" key="2">
    <source>
        <dbReference type="Proteomes" id="UP000321577"/>
    </source>
</evidence>
<evidence type="ECO:0008006" key="3">
    <source>
        <dbReference type="Google" id="ProtNLM"/>
    </source>
</evidence>
<dbReference type="EMBL" id="BKAG01000009">
    <property type="protein sequence ID" value="GEP42343.1"/>
    <property type="molecule type" value="Genomic_DNA"/>
</dbReference>
<organism evidence="1 2">
    <name type="scientific">Brevifollis gellanilyticus</name>
    <dbReference type="NCBI Taxonomy" id="748831"/>
    <lineage>
        <taxon>Bacteria</taxon>
        <taxon>Pseudomonadati</taxon>
        <taxon>Verrucomicrobiota</taxon>
        <taxon>Verrucomicrobiia</taxon>
        <taxon>Verrucomicrobiales</taxon>
        <taxon>Verrucomicrobiaceae</taxon>
    </lineage>
</organism>
<proteinExistence type="predicted"/>
<sequence length="442" mass="49672">MSVRLFSDVKSILQLSLFLIVSVTSGQIRPLAQDHVAIWTSPDPARIYCYTPAICRLPSGRLVVTHEISSAGKPVPPDNKPFHEARVMTSDDGGKIWTQRHTFNLTFARPFVAGKSLYIVGMKSQVGVLRSDDDGITWSEQVSLNDKGIWHQSACNVLFTKGNVYLVMEKHAPLRGIQGWQVGDLAPVLMRAKADSDLLDRKSWTFASELVFEDLPESRMPNAFGFPFHPMDRKKVTFLVPPKGRSIAPAGWLETNVVQFTDPQHLWHDPAGKTFYLWMRANTGMTNYAAIAQVKENEDGSMTTSVVKSPAGTPMLFVPCPGGQMRFHVEWDEKTKLYWLLGSQTTDSMIRPDAMPKDRWGTPDNERHRLVLHFSKNMIDWCFAGVVSIGATPKESRHYASMCIDGEDLVIVSRSGDEKAHSAHNGNLITFHRVQRFRSLVY</sequence>